<accession>A0A835XEI3</accession>
<comment type="caution">
    <text evidence="3">The sequence shown here is derived from an EMBL/GenBank/DDBJ whole genome shotgun (WGS) entry which is preliminary data.</text>
</comment>
<dbReference type="InterPro" id="IPR036282">
    <property type="entry name" value="Glutathione-S-Trfase_C_sf"/>
</dbReference>
<protein>
    <recommendedName>
        <fullName evidence="5">Glutathione S-transferase</fullName>
    </recommendedName>
</protein>
<dbReference type="PANTHER" id="PTHR11571:SF263">
    <property type="entry name" value="GLUTATHIONE S-TRANSFERASE"/>
    <property type="match status" value="1"/>
</dbReference>
<dbReference type="InterPro" id="IPR050213">
    <property type="entry name" value="GST_superfamily"/>
</dbReference>
<dbReference type="PANTHER" id="PTHR11571">
    <property type="entry name" value="GLUTATHIONE S-TRANSFERASE"/>
    <property type="match status" value="1"/>
</dbReference>
<dbReference type="InterPro" id="IPR036249">
    <property type="entry name" value="Thioredoxin-like_sf"/>
</dbReference>
<gene>
    <name evidence="3" type="ORF">HYH03_018076</name>
</gene>
<name>A0A835XEI3_9CHLO</name>
<dbReference type="InterPro" id="IPR004045">
    <property type="entry name" value="Glutathione_S-Trfase_N"/>
</dbReference>
<evidence type="ECO:0000313" key="4">
    <source>
        <dbReference type="Proteomes" id="UP000612055"/>
    </source>
</evidence>
<dbReference type="InterPro" id="IPR040079">
    <property type="entry name" value="Glutathione_S-Trfase"/>
</dbReference>
<dbReference type="AlphaFoldDB" id="A0A835XEI3"/>
<reference evidence="3" key="1">
    <citation type="journal article" date="2020" name="bioRxiv">
        <title>Comparative genomics of Chlamydomonas.</title>
        <authorList>
            <person name="Craig R.J."/>
            <person name="Hasan A.R."/>
            <person name="Ness R.W."/>
            <person name="Keightley P.D."/>
        </authorList>
    </citation>
    <scope>NUCLEOTIDE SEQUENCE</scope>
    <source>
        <strain evidence="3">CCAP 11/70</strain>
    </source>
</reference>
<dbReference type="Pfam" id="PF14497">
    <property type="entry name" value="GST_C_3"/>
    <property type="match status" value="1"/>
</dbReference>
<dbReference type="InterPro" id="IPR004046">
    <property type="entry name" value="GST_C"/>
</dbReference>
<organism evidence="3 4">
    <name type="scientific">Edaphochlamys debaryana</name>
    <dbReference type="NCBI Taxonomy" id="47281"/>
    <lineage>
        <taxon>Eukaryota</taxon>
        <taxon>Viridiplantae</taxon>
        <taxon>Chlorophyta</taxon>
        <taxon>core chlorophytes</taxon>
        <taxon>Chlorophyceae</taxon>
        <taxon>CS clade</taxon>
        <taxon>Chlamydomonadales</taxon>
        <taxon>Chlamydomonadales incertae sedis</taxon>
        <taxon>Edaphochlamys</taxon>
    </lineage>
</organism>
<dbReference type="GO" id="GO:0006749">
    <property type="term" value="P:glutathione metabolic process"/>
    <property type="evidence" value="ECO:0007669"/>
    <property type="project" value="TreeGrafter"/>
</dbReference>
<dbReference type="SFLD" id="SFLDS00019">
    <property type="entry name" value="Glutathione_Transferase_(cytos"/>
    <property type="match status" value="1"/>
</dbReference>
<dbReference type="Gene3D" id="3.40.30.10">
    <property type="entry name" value="Glutaredoxin"/>
    <property type="match status" value="1"/>
</dbReference>
<evidence type="ECO:0000313" key="3">
    <source>
        <dbReference type="EMBL" id="KAG2483047.1"/>
    </source>
</evidence>
<keyword evidence="4" id="KW-1185">Reference proteome</keyword>
<dbReference type="Gene3D" id="1.20.1050.10">
    <property type="match status" value="1"/>
</dbReference>
<evidence type="ECO:0008006" key="5">
    <source>
        <dbReference type="Google" id="ProtNLM"/>
    </source>
</evidence>
<dbReference type="Proteomes" id="UP000612055">
    <property type="component" value="Unassembled WGS sequence"/>
</dbReference>
<dbReference type="GO" id="GO:0004364">
    <property type="term" value="F:glutathione transferase activity"/>
    <property type="evidence" value="ECO:0007669"/>
    <property type="project" value="TreeGrafter"/>
</dbReference>
<dbReference type="CDD" id="cd03192">
    <property type="entry name" value="GST_C_Sigma_like"/>
    <property type="match status" value="1"/>
</dbReference>
<feature type="domain" description="GST N-terminal" evidence="1">
    <location>
        <begin position="10"/>
        <end position="94"/>
    </location>
</feature>
<dbReference type="EMBL" id="JAEHOE010000192">
    <property type="protein sequence ID" value="KAG2483047.1"/>
    <property type="molecule type" value="Genomic_DNA"/>
</dbReference>
<proteinExistence type="predicted"/>
<feature type="domain" description="GST C-terminal" evidence="2">
    <location>
        <begin position="96"/>
        <end position="230"/>
    </location>
</feature>
<dbReference type="PROSITE" id="PS50405">
    <property type="entry name" value="GST_CTER"/>
    <property type="match status" value="1"/>
</dbReference>
<dbReference type="OrthoDB" id="414243at2759"/>
<sequence length="236" mass="25958">MAGPGGSEAPWELFTWPGVKGRGEYLRLVFEEAGVAYSDVGKQEGFAAVADFCWKGKNTGFPVRAPPAIRKGDFVLSYTPVLMAYLGRKFGLMPQGEEEAAHVEQILGVVTDAVAEGRLAFHPKDFYASHKIQVDESKPYVKQYGEQRLPKYMAFFEAVLQQNTHKGGFLVGASVTVADLAVYQCMAAAEQHYGPYYAAQETPLAKAHQAAIAARPRIAAYLHSERCQPWDSDSMM</sequence>
<dbReference type="InterPro" id="IPR010987">
    <property type="entry name" value="Glutathione-S-Trfase_C-like"/>
</dbReference>
<evidence type="ECO:0000259" key="2">
    <source>
        <dbReference type="PROSITE" id="PS50405"/>
    </source>
</evidence>
<dbReference type="FunFam" id="3.40.30.10:FF:000630">
    <property type="entry name" value="Predicted protein"/>
    <property type="match status" value="1"/>
</dbReference>
<dbReference type="SUPFAM" id="SSF52833">
    <property type="entry name" value="Thioredoxin-like"/>
    <property type="match status" value="1"/>
</dbReference>
<dbReference type="PROSITE" id="PS50404">
    <property type="entry name" value="GST_NTER"/>
    <property type="match status" value="1"/>
</dbReference>
<evidence type="ECO:0000259" key="1">
    <source>
        <dbReference type="PROSITE" id="PS50404"/>
    </source>
</evidence>
<dbReference type="SUPFAM" id="SSF47616">
    <property type="entry name" value="GST C-terminal domain-like"/>
    <property type="match status" value="1"/>
</dbReference>